<feature type="compositionally biased region" description="Polar residues" evidence="1">
    <location>
        <begin position="760"/>
        <end position="770"/>
    </location>
</feature>
<feature type="compositionally biased region" description="Low complexity" evidence="1">
    <location>
        <begin position="577"/>
        <end position="593"/>
    </location>
</feature>
<evidence type="ECO:0000259" key="2">
    <source>
        <dbReference type="PROSITE" id="PS50048"/>
    </source>
</evidence>
<evidence type="ECO:0000313" key="4">
    <source>
        <dbReference type="Proteomes" id="UP000703661"/>
    </source>
</evidence>
<feature type="compositionally biased region" description="Low complexity" evidence="1">
    <location>
        <begin position="151"/>
        <end position="170"/>
    </location>
</feature>
<feature type="compositionally biased region" description="Acidic residues" evidence="1">
    <location>
        <begin position="889"/>
        <end position="910"/>
    </location>
</feature>
<feature type="compositionally biased region" description="Basic and acidic residues" evidence="1">
    <location>
        <begin position="464"/>
        <end position="479"/>
    </location>
</feature>
<feature type="compositionally biased region" description="Low complexity" evidence="1">
    <location>
        <begin position="26"/>
        <end position="37"/>
    </location>
</feature>
<dbReference type="SUPFAM" id="SSF57701">
    <property type="entry name" value="Zn2/Cys6 DNA-binding domain"/>
    <property type="match status" value="1"/>
</dbReference>
<sequence length="910" mass="101402">MRHNSSPEVPLSQVETKQEWQKQQEQKQQQRQQQQIQTSTPRSGGVTKKKRAPQNINPAHSAAYRKRLNVNQVCDWCRYRKIRCDRESPCNSCQHSKRECIRTPASQLLNNIKKDTTNDEAELSDPFPASEEGPKSKRSRKDDLSPSASKSYRGSSIGSHHSSSYTSYSSDQDQGDECLGDDDESNSINSFVSPIVRSLALAKLGLNDANFQLSGSIPSHEVNPLVCGGEAGFQDQEHLDRMKRIEVLLGNVIPGAAEFIATGRTSSQTFQPLQQPSEQRQTKPLSVVTHGLEKLQQDVVTTPYEQLSKISLASPSVNTVNSWSHISSTLQNESKTEFGQQQQQQQSPLSATNYIERMKRIELLLSTIENSSFSKSLASQPTSPKISKKEPKKKTRKGCESNSNGTPVKRPHVAAGFAGQKPPPKLPQAIVEAEQRKQKQNARKKRNAAGVARASASASTRTDAGNDKGVSHAPDHESRITTPSPMASFEIPSVIKNDPVVPVSPHQSLAVPEEQQEQFYSTSHMGSDFFQRLQQCKRQLLLAYGQQPSVSGVGSWAIPFSEPTTSYGSLVVPASSSTCSSATSSPRTSRAESVSFDQPTSQDALSLSPDVVPGMTGSVNQMMFTESPEYLQDNFQTGNFYFREHPLAQQYQYQQPQQHVGFGGFGDLNSNESLESLMKRNMGTFEGLVGDFMNDSAGSSLQSLLQRPRSTNQLGSSLYDASSPAEQFPFLPQYQQRFHGLDINKTGQDISTRTILMPNHSSSFAVPSTTQPSWSQQDRQQRQLHQQQPSNSINISASESPRSDLDLDLDFEHQDSMEQGQMYQQQQQQQMSAHALFQQQHQQQQQRHMAQLQQQQQIRKNSFVGGPLHQHRASIQHQHQQSFYIPQMQDDEDECEDEADGDEDDDEGEF</sequence>
<feature type="region of interest" description="Disordered" evidence="1">
    <location>
        <begin position="372"/>
        <end position="486"/>
    </location>
</feature>
<protein>
    <recommendedName>
        <fullName evidence="2">Zn(2)-C6 fungal-type domain-containing protein</fullName>
    </recommendedName>
</protein>
<organism evidence="3 4">
    <name type="scientific">Entomortierella chlamydospora</name>
    <dbReference type="NCBI Taxonomy" id="101097"/>
    <lineage>
        <taxon>Eukaryota</taxon>
        <taxon>Fungi</taxon>
        <taxon>Fungi incertae sedis</taxon>
        <taxon>Mucoromycota</taxon>
        <taxon>Mortierellomycotina</taxon>
        <taxon>Mortierellomycetes</taxon>
        <taxon>Mortierellales</taxon>
        <taxon>Mortierellaceae</taxon>
        <taxon>Entomortierella</taxon>
    </lineage>
</organism>
<dbReference type="AlphaFoldDB" id="A0A9P6MTH7"/>
<gene>
    <name evidence="3" type="ORF">BGZ80_011403</name>
</gene>
<feature type="region of interest" description="Disordered" evidence="1">
    <location>
        <begin position="577"/>
        <end position="608"/>
    </location>
</feature>
<feature type="compositionally biased region" description="Basic and acidic residues" evidence="1">
    <location>
        <begin position="16"/>
        <end position="25"/>
    </location>
</feature>
<feature type="compositionally biased region" description="Basic and acidic residues" evidence="1">
    <location>
        <begin position="132"/>
        <end position="144"/>
    </location>
</feature>
<feature type="region of interest" description="Disordered" evidence="1">
    <location>
        <begin position="760"/>
        <end position="803"/>
    </location>
</feature>
<feature type="compositionally biased region" description="Low complexity" evidence="1">
    <location>
        <begin position="771"/>
        <end position="792"/>
    </location>
</feature>
<dbReference type="EMBL" id="JAAAID010000912">
    <property type="protein sequence ID" value="KAG0012943.1"/>
    <property type="molecule type" value="Genomic_DNA"/>
</dbReference>
<evidence type="ECO:0000256" key="1">
    <source>
        <dbReference type="SAM" id="MobiDB-lite"/>
    </source>
</evidence>
<dbReference type="InterPro" id="IPR036864">
    <property type="entry name" value="Zn2-C6_fun-type_DNA-bd_sf"/>
</dbReference>
<name>A0A9P6MTH7_9FUNG</name>
<feature type="region of interest" description="Disordered" evidence="1">
    <location>
        <begin position="1"/>
        <end position="59"/>
    </location>
</feature>
<proteinExistence type="predicted"/>
<dbReference type="SMART" id="SM00066">
    <property type="entry name" value="GAL4"/>
    <property type="match status" value="1"/>
</dbReference>
<feature type="compositionally biased region" description="Low complexity" evidence="1">
    <location>
        <begin position="448"/>
        <end position="463"/>
    </location>
</feature>
<feature type="region of interest" description="Disordered" evidence="1">
    <location>
        <begin position="111"/>
        <end position="184"/>
    </location>
</feature>
<evidence type="ECO:0000313" key="3">
    <source>
        <dbReference type="EMBL" id="KAG0012943.1"/>
    </source>
</evidence>
<accession>A0A9P6MTH7</accession>
<feature type="domain" description="Zn(2)-C6 fungal-type" evidence="2">
    <location>
        <begin position="73"/>
        <end position="102"/>
    </location>
</feature>
<dbReference type="Gene3D" id="4.10.240.10">
    <property type="entry name" value="Zn(2)-C6 fungal-type DNA-binding domain"/>
    <property type="match status" value="1"/>
</dbReference>
<comment type="caution">
    <text evidence="3">The sequence shown here is derived from an EMBL/GenBank/DDBJ whole genome shotgun (WGS) entry which is preliminary data.</text>
</comment>
<dbReference type="InterPro" id="IPR052145">
    <property type="entry name" value="Mediator/Homeobox_domain"/>
</dbReference>
<feature type="compositionally biased region" description="Polar residues" evidence="1">
    <location>
        <begin position="875"/>
        <end position="884"/>
    </location>
</feature>
<reference evidence="3" key="1">
    <citation type="journal article" date="2020" name="Fungal Divers.">
        <title>Resolving the Mortierellaceae phylogeny through synthesis of multi-gene phylogenetics and phylogenomics.</title>
        <authorList>
            <person name="Vandepol N."/>
            <person name="Liber J."/>
            <person name="Desiro A."/>
            <person name="Na H."/>
            <person name="Kennedy M."/>
            <person name="Barry K."/>
            <person name="Grigoriev I.V."/>
            <person name="Miller A.N."/>
            <person name="O'Donnell K."/>
            <person name="Stajich J.E."/>
            <person name="Bonito G."/>
        </authorList>
    </citation>
    <scope>NUCLEOTIDE SEQUENCE</scope>
    <source>
        <strain evidence="3">NRRL 2769</strain>
    </source>
</reference>
<dbReference type="Pfam" id="PF00172">
    <property type="entry name" value="Zn_clus"/>
    <property type="match status" value="1"/>
</dbReference>
<dbReference type="GO" id="GO:0008270">
    <property type="term" value="F:zinc ion binding"/>
    <property type="evidence" value="ECO:0007669"/>
    <property type="project" value="InterPro"/>
</dbReference>
<feature type="compositionally biased region" description="Acidic residues" evidence="1">
    <location>
        <begin position="173"/>
        <end position="184"/>
    </location>
</feature>
<feature type="region of interest" description="Disordered" evidence="1">
    <location>
        <begin position="817"/>
        <end position="910"/>
    </location>
</feature>
<feature type="compositionally biased region" description="Polar residues" evidence="1">
    <location>
        <begin position="595"/>
        <end position="605"/>
    </location>
</feature>
<dbReference type="Proteomes" id="UP000703661">
    <property type="component" value="Unassembled WGS sequence"/>
</dbReference>
<dbReference type="PANTHER" id="PTHR24330:SF19">
    <property type="entry name" value="MEDIATOR OF RNA POLYMERASE II TRANSCRIPTION SUBUNIT 29"/>
    <property type="match status" value="1"/>
</dbReference>
<dbReference type="InterPro" id="IPR001138">
    <property type="entry name" value="Zn2Cys6_DnaBD"/>
</dbReference>
<feature type="compositionally biased region" description="Low complexity" evidence="1">
    <location>
        <begin position="817"/>
        <end position="857"/>
    </location>
</feature>
<keyword evidence="4" id="KW-1185">Reference proteome</keyword>
<dbReference type="GO" id="GO:0000981">
    <property type="term" value="F:DNA-binding transcription factor activity, RNA polymerase II-specific"/>
    <property type="evidence" value="ECO:0007669"/>
    <property type="project" value="InterPro"/>
</dbReference>
<dbReference type="CDD" id="cd00067">
    <property type="entry name" value="GAL4"/>
    <property type="match status" value="1"/>
</dbReference>
<dbReference type="PROSITE" id="PS00463">
    <property type="entry name" value="ZN2_CY6_FUNGAL_1"/>
    <property type="match status" value="1"/>
</dbReference>
<dbReference type="PROSITE" id="PS50048">
    <property type="entry name" value="ZN2_CY6_FUNGAL_2"/>
    <property type="match status" value="1"/>
</dbReference>
<feature type="compositionally biased region" description="Basic residues" evidence="1">
    <location>
        <begin position="438"/>
        <end position="447"/>
    </location>
</feature>
<dbReference type="PANTHER" id="PTHR24330">
    <property type="entry name" value="HOMEOBOX PROTEIN BARH-LIKE"/>
    <property type="match status" value="1"/>
</dbReference>